<organism evidence="2 3">
    <name type="scientific">Pseudaminobacter soli</name>
    <name type="common">ex Li et al. 2025</name>
    <dbReference type="NCBI Taxonomy" id="1295366"/>
    <lineage>
        <taxon>Bacteria</taxon>
        <taxon>Pseudomonadati</taxon>
        <taxon>Pseudomonadota</taxon>
        <taxon>Alphaproteobacteria</taxon>
        <taxon>Hyphomicrobiales</taxon>
        <taxon>Phyllobacteriaceae</taxon>
        <taxon>Pseudaminobacter</taxon>
    </lineage>
</organism>
<evidence type="ECO:0000313" key="2">
    <source>
        <dbReference type="EMBL" id="PSJ63095.1"/>
    </source>
</evidence>
<dbReference type="AlphaFoldDB" id="A0A2P7SL43"/>
<proteinExistence type="predicted"/>
<dbReference type="EMBL" id="PXYL01000002">
    <property type="protein sequence ID" value="PSJ63095.1"/>
    <property type="molecule type" value="Genomic_DNA"/>
</dbReference>
<dbReference type="OrthoDB" id="7876980at2"/>
<name>A0A2P7SL43_9HYPH</name>
<sequence>MANRSENNVRRRDFLRALALSPLAMATTQGKEAQAASESREERTRSLYRKTEHVKTYYRVNRYPGRGE</sequence>
<keyword evidence="3" id="KW-1185">Reference proteome</keyword>
<comment type="caution">
    <text evidence="2">The sequence shown here is derived from an EMBL/GenBank/DDBJ whole genome shotgun (WGS) entry which is preliminary data.</text>
</comment>
<evidence type="ECO:0000256" key="1">
    <source>
        <dbReference type="SAM" id="MobiDB-lite"/>
    </source>
</evidence>
<dbReference type="Proteomes" id="UP000240653">
    <property type="component" value="Unassembled WGS sequence"/>
</dbReference>
<accession>A0A2P7SL43</accession>
<dbReference type="InterPro" id="IPR006311">
    <property type="entry name" value="TAT_signal"/>
</dbReference>
<dbReference type="PROSITE" id="PS51318">
    <property type="entry name" value="TAT"/>
    <property type="match status" value="1"/>
</dbReference>
<reference evidence="2 3" key="1">
    <citation type="submission" date="2018-03" db="EMBL/GenBank/DDBJ databases">
        <title>The draft genome of Mesorhizobium soli JCM 19897.</title>
        <authorList>
            <person name="Li L."/>
            <person name="Liu L."/>
            <person name="Liang L."/>
            <person name="Wang T."/>
            <person name="Zhang X."/>
        </authorList>
    </citation>
    <scope>NUCLEOTIDE SEQUENCE [LARGE SCALE GENOMIC DNA]</scope>
    <source>
        <strain evidence="2 3">JCM 19897</strain>
    </source>
</reference>
<feature type="region of interest" description="Disordered" evidence="1">
    <location>
        <begin position="26"/>
        <end position="45"/>
    </location>
</feature>
<gene>
    <name evidence="2" type="ORF">C7I85_05955</name>
</gene>
<protein>
    <submittedName>
        <fullName evidence="2">Formate dehydrogenase</fullName>
    </submittedName>
</protein>
<evidence type="ECO:0000313" key="3">
    <source>
        <dbReference type="Proteomes" id="UP000240653"/>
    </source>
</evidence>